<keyword evidence="9" id="KW-1133">Transmembrane helix</keyword>
<dbReference type="InterPro" id="IPR008271">
    <property type="entry name" value="Ser/Thr_kinase_AS"/>
</dbReference>
<evidence type="ECO:0000256" key="8">
    <source>
        <dbReference type="SAM" id="MobiDB-lite"/>
    </source>
</evidence>
<keyword evidence="6 7" id="KW-0067">ATP-binding</keyword>
<dbReference type="Pfam" id="PF00069">
    <property type="entry name" value="Pkinase"/>
    <property type="match status" value="1"/>
</dbReference>
<evidence type="ECO:0000313" key="11">
    <source>
        <dbReference type="EMBL" id="MEU0709229.1"/>
    </source>
</evidence>
<evidence type="ECO:0000256" key="1">
    <source>
        <dbReference type="ARBA" id="ARBA00012513"/>
    </source>
</evidence>
<dbReference type="PANTHER" id="PTHR43289:SF6">
    <property type="entry name" value="SERINE_THREONINE-PROTEIN KINASE NEKL-3"/>
    <property type="match status" value="1"/>
</dbReference>
<evidence type="ECO:0000256" key="6">
    <source>
        <dbReference type="ARBA" id="ARBA00022840"/>
    </source>
</evidence>
<feature type="region of interest" description="Disordered" evidence="8">
    <location>
        <begin position="1"/>
        <end position="55"/>
    </location>
</feature>
<dbReference type="SUPFAM" id="SSF56112">
    <property type="entry name" value="Protein kinase-like (PK-like)"/>
    <property type="match status" value="1"/>
</dbReference>
<evidence type="ECO:0000256" key="7">
    <source>
        <dbReference type="PROSITE-ProRule" id="PRU10141"/>
    </source>
</evidence>
<dbReference type="PROSITE" id="PS50011">
    <property type="entry name" value="PROTEIN_KINASE_DOM"/>
    <property type="match status" value="1"/>
</dbReference>
<evidence type="ECO:0000256" key="9">
    <source>
        <dbReference type="SAM" id="Phobius"/>
    </source>
</evidence>
<keyword evidence="3 11" id="KW-0808">Transferase</keyword>
<organism evidence="11 12">
    <name type="scientific">Streptomyces lavendulocolor</name>
    <dbReference type="NCBI Taxonomy" id="67316"/>
    <lineage>
        <taxon>Bacteria</taxon>
        <taxon>Bacillati</taxon>
        <taxon>Actinomycetota</taxon>
        <taxon>Actinomycetes</taxon>
        <taxon>Kitasatosporales</taxon>
        <taxon>Streptomycetaceae</taxon>
        <taxon>Streptomyces</taxon>
    </lineage>
</organism>
<proteinExistence type="predicted"/>
<feature type="compositionally biased region" description="Basic and acidic residues" evidence="8">
    <location>
        <begin position="1"/>
        <end position="11"/>
    </location>
</feature>
<evidence type="ECO:0000256" key="3">
    <source>
        <dbReference type="ARBA" id="ARBA00022679"/>
    </source>
</evidence>
<reference evidence="11 12" key="1">
    <citation type="submission" date="2024-06" db="EMBL/GenBank/DDBJ databases">
        <title>The Natural Products Discovery Center: Release of the First 8490 Sequenced Strains for Exploring Actinobacteria Biosynthetic Diversity.</title>
        <authorList>
            <person name="Kalkreuter E."/>
            <person name="Kautsar S.A."/>
            <person name="Yang D."/>
            <person name="Bader C.D."/>
            <person name="Teijaro C.N."/>
            <person name="Fluegel L."/>
            <person name="Davis C.M."/>
            <person name="Simpson J.R."/>
            <person name="Lauterbach L."/>
            <person name="Steele A.D."/>
            <person name="Gui C."/>
            <person name="Meng S."/>
            <person name="Li G."/>
            <person name="Viehrig K."/>
            <person name="Ye F."/>
            <person name="Su P."/>
            <person name="Kiefer A.F."/>
            <person name="Nichols A."/>
            <person name="Cepeda A.J."/>
            <person name="Yan W."/>
            <person name="Fan B."/>
            <person name="Jiang Y."/>
            <person name="Adhikari A."/>
            <person name="Zheng C.-J."/>
            <person name="Schuster L."/>
            <person name="Cowan T.M."/>
            <person name="Smanski M.J."/>
            <person name="Chevrette M.G."/>
            <person name="De Carvalho L.P.S."/>
            <person name="Shen B."/>
        </authorList>
    </citation>
    <scope>NUCLEOTIDE SEQUENCE [LARGE SCALE GENOMIC DNA]</scope>
    <source>
        <strain evidence="11 12">NPDC006337</strain>
    </source>
</reference>
<keyword evidence="4 7" id="KW-0547">Nucleotide-binding</keyword>
<feature type="compositionally biased region" description="Low complexity" evidence="8">
    <location>
        <begin position="35"/>
        <end position="45"/>
    </location>
</feature>
<dbReference type="CDD" id="cd14014">
    <property type="entry name" value="STKc_PknB_like"/>
    <property type="match status" value="1"/>
</dbReference>
<keyword evidence="9" id="KW-0812">Transmembrane</keyword>
<keyword evidence="5 11" id="KW-0418">Kinase</keyword>
<name>A0ABV2W6Q7_9ACTN</name>
<dbReference type="InterPro" id="IPR011009">
    <property type="entry name" value="Kinase-like_dom_sf"/>
</dbReference>
<evidence type="ECO:0000256" key="5">
    <source>
        <dbReference type="ARBA" id="ARBA00022777"/>
    </source>
</evidence>
<feature type="compositionally biased region" description="Gly residues" evidence="8">
    <location>
        <begin position="46"/>
        <end position="55"/>
    </location>
</feature>
<dbReference type="InterPro" id="IPR000719">
    <property type="entry name" value="Prot_kinase_dom"/>
</dbReference>
<feature type="region of interest" description="Disordered" evidence="8">
    <location>
        <begin position="322"/>
        <end position="350"/>
    </location>
</feature>
<dbReference type="EMBL" id="JBEXZR010000015">
    <property type="protein sequence ID" value="MEU0709229.1"/>
    <property type="molecule type" value="Genomic_DNA"/>
</dbReference>
<dbReference type="PANTHER" id="PTHR43289">
    <property type="entry name" value="MITOGEN-ACTIVATED PROTEIN KINASE KINASE KINASE 20-RELATED"/>
    <property type="match status" value="1"/>
</dbReference>
<dbReference type="SMART" id="SM00220">
    <property type="entry name" value="S_TKc"/>
    <property type="match status" value="1"/>
</dbReference>
<evidence type="ECO:0000313" key="12">
    <source>
        <dbReference type="Proteomes" id="UP001550378"/>
    </source>
</evidence>
<sequence length="549" mass="58266">MKNDGGRHEEPTSYELPPPVPAAREPEGSAQRPHGAGTADAAGPQAGPGSGAGTGAGRLVGGRYRLLERLGSGGMGTVWRARDEVVDRDVAVKEPRVPEHFTDAERRTAYLRMQREARAAARIDHPSVVAIHDVVTEGDSPWIVMELLRGRSLAEVLDEGTVSPQEAARIGVAVLGALTAAHEAGVLHRDVKPGNVMVGRHDRVVLTDFGIAQMEGEQRLTETGGFVGSPEYIAPERVLGRRPGPESDLWSLGVMLYQAVEGVSPFRRQTTPSTLQAILLAELPPPQHSAELTGVVTGLLRKEPESRLTAQAALPMLRAAADPLPRPAAPAPAPGGHEGQGGPAAPQPSGNVARRLLRPLPLAAVAALVVALLVALVLPFGGDDVPDGWKRYEEYRMRVTVAAPADWTITTVDDVDSSDGAYLGTRYTSPKGELTLLVDKKEKTTETAPATARRWEQEYETATPPTGGTTAVATVLPTTEQGRDAAVLTVEYNKDEDGAPRRLSKTLVVVNSRQERVTLGVDVPAGKSADATAGALLDKARSQFRIGDQ</sequence>
<dbReference type="Gene3D" id="3.30.200.20">
    <property type="entry name" value="Phosphorylase Kinase, domain 1"/>
    <property type="match status" value="1"/>
</dbReference>
<protein>
    <recommendedName>
        <fullName evidence="1">non-specific serine/threonine protein kinase</fullName>
        <ecNumber evidence="1">2.7.11.1</ecNumber>
    </recommendedName>
</protein>
<dbReference type="PROSITE" id="PS00108">
    <property type="entry name" value="PROTEIN_KINASE_ST"/>
    <property type="match status" value="1"/>
</dbReference>
<feature type="domain" description="Protein kinase" evidence="10">
    <location>
        <begin position="64"/>
        <end position="317"/>
    </location>
</feature>
<gene>
    <name evidence="11" type="ORF">ABZ508_17880</name>
</gene>
<feature type="compositionally biased region" description="Pro residues" evidence="8">
    <location>
        <begin position="324"/>
        <end position="333"/>
    </location>
</feature>
<evidence type="ECO:0000259" key="10">
    <source>
        <dbReference type="PROSITE" id="PS50011"/>
    </source>
</evidence>
<dbReference type="RefSeq" id="WP_359657925.1">
    <property type="nucleotide sequence ID" value="NZ_JBEXZO010000029.1"/>
</dbReference>
<dbReference type="Gene3D" id="1.10.510.10">
    <property type="entry name" value="Transferase(Phosphotransferase) domain 1"/>
    <property type="match status" value="1"/>
</dbReference>
<keyword evidence="9" id="KW-0472">Membrane</keyword>
<dbReference type="GO" id="GO:0004674">
    <property type="term" value="F:protein serine/threonine kinase activity"/>
    <property type="evidence" value="ECO:0007669"/>
    <property type="project" value="UniProtKB-EC"/>
</dbReference>
<keyword evidence="12" id="KW-1185">Reference proteome</keyword>
<dbReference type="EC" id="2.7.11.1" evidence="1"/>
<dbReference type="PROSITE" id="PS00107">
    <property type="entry name" value="PROTEIN_KINASE_ATP"/>
    <property type="match status" value="1"/>
</dbReference>
<dbReference type="Proteomes" id="UP001550378">
    <property type="component" value="Unassembled WGS sequence"/>
</dbReference>
<accession>A0ABV2W6Q7</accession>
<keyword evidence="2" id="KW-0723">Serine/threonine-protein kinase</keyword>
<dbReference type="InterPro" id="IPR017441">
    <property type="entry name" value="Protein_kinase_ATP_BS"/>
</dbReference>
<feature type="binding site" evidence="7">
    <location>
        <position position="93"/>
    </location>
    <ligand>
        <name>ATP</name>
        <dbReference type="ChEBI" id="CHEBI:30616"/>
    </ligand>
</feature>
<evidence type="ECO:0000256" key="4">
    <source>
        <dbReference type="ARBA" id="ARBA00022741"/>
    </source>
</evidence>
<feature type="transmembrane region" description="Helical" evidence="9">
    <location>
        <begin position="360"/>
        <end position="381"/>
    </location>
</feature>
<evidence type="ECO:0000256" key="2">
    <source>
        <dbReference type="ARBA" id="ARBA00022527"/>
    </source>
</evidence>
<comment type="caution">
    <text evidence="11">The sequence shown here is derived from an EMBL/GenBank/DDBJ whole genome shotgun (WGS) entry which is preliminary data.</text>
</comment>